<dbReference type="AlphaFoldDB" id="A0A9J7AXJ6"/>
<dbReference type="KEGG" id="naci:NUH88_00255"/>
<sequence length="334" mass="33939">MEPRPGDRNLITDVPGLRVGNAHDVGVRTGVTVLLPTDGAMVASVDARGGGTGSREFDLLRPEATVERVNAIVLSGGSAYGLDAAGGVMSGLRTRGIGYQAGASIVPIVPSAILFDLNNEGDKAWGETSPYPALGLAALGDVGERFGLGNAGAGYGAQASGLKGGLGSASIRLQDGTMVGALVAVNAVGAAAHPVSGAFFSWDLEIDGEFGGIVPVAEDRNPAVELPKLAGRGENTTIAIVATDAALSKAQCRQFAIMAQQGLTHAIRPAHTPFDGDTVFGVSTGQRPLADPASDLARLGGYAANCLARAIARGLYEAESLGNAESYRERFGVS</sequence>
<evidence type="ECO:0000256" key="1">
    <source>
        <dbReference type="ARBA" id="ARBA00007068"/>
    </source>
</evidence>
<dbReference type="Pfam" id="PF03576">
    <property type="entry name" value="Peptidase_S58"/>
    <property type="match status" value="1"/>
</dbReference>
<gene>
    <name evidence="2" type="ORF">NUH88_00255</name>
</gene>
<protein>
    <submittedName>
        <fullName evidence="2">P1 family peptidase</fullName>
    </submittedName>
</protein>
<dbReference type="RefSeq" id="WP_257769195.1">
    <property type="nucleotide sequence ID" value="NZ_CP102480.1"/>
</dbReference>
<name>A0A9J7AXJ6_9PROT</name>
<dbReference type="SUPFAM" id="SSF56266">
    <property type="entry name" value="DmpA/ArgJ-like"/>
    <property type="match status" value="1"/>
</dbReference>
<dbReference type="Gene3D" id="3.60.70.12">
    <property type="entry name" value="L-amino peptidase D-ALA esterase/amidase"/>
    <property type="match status" value="1"/>
</dbReference>
<dbReference type="PANTHER" id="PTHR36512">
    <property type="entry name" value="D-AMINOPEPTIDASE"/>
    <property type="match status" value="1"/>
</dbReference>
<dbReference type="InterPro" id="IPR016117">
    <property type="entry name" value="ArgJ-like_dom_sf"/>
</dbReference>
<dbReference type="Proteomes" id="UP001060336">
    <property type="component" value="Chromosome"/>
</dbReference>
<dbReference type="EMBL" id="CP102480">
    <property type="protein sequence ID" value="UUX50141.1"/>
    <property type="molecule type" value="Genomic_DNA"/>
</dbReference>
<organism evidence="2 3">
    <name type="scientific">Nisaea acidiphila</name>
    <dbReference type="NCBI Taxonomy" id="1862145"/>
    <lineage>
        <taxon>Bacteria</taxon>
        <taxon>Pseudomonadati</taxon>
        <taxon>Pseudomonadota</taxon>
        <taxon>Alphaproteobacteria</taxon>
        <taxon>Rhodospirillales</taxon>
        <taxon>Thalassobaculaceae</taxon>
        <taxon>Nisaea</taxon>
    </lineage>
</organism>
<keyword evidence="3" id="KW-1185">Reference proteome</keyword>
<dbReference type="GO" id="GO:0004177">
    <property type="term" value="F:aminopeptidase activity"/>
    <property type="evidence" value="ECO:0007669"/>
    <property type="project" value="TreeGrafter"/>
</dbReference>
<accession>A0A9J7AXJ6</accession>
<comment type="similarity">
    <text evidence="1">Belongs to the peptidase S58 family.</text>
</comment>
<dbReference type="InterPro" id="IPR005321">
    <property type="entry name" value="Peptidase_S58_DmpA"/>
</dbReference>
<evidence type="ECO:0000313" key="2">
    <source>
        <dbReference type="EMBL" id="UUX50141.1"/>
    </source>
</evidence>
<proteinExistence type="inferred from homology"/>
<dbReference type="CDD" id="cd02252">
    <property type="entry name" value="nylC_like"/>
    <property type="match status" value="1"/>
</dbReference>
<dbReference type="PANTHER" id="PTHR36512:SF3">
    <property type="entry name" value="BLR5678 PROTEIN"/>
    <property type="match status" value="1"/>
</dbReference>
<evidence type="ECO:0000313" key="3">
    <source>
        <dbReference type="Proteomes" id="UP001060336"/>
    </source>
</evidence>
<reference evidence="2" key="1">
    <citation type="submission" date="2022-08" db="EMBL/GenBank/DDBJ databases">
        <title>Nisaea acidiphila sp. nov., isolated from a marine algal debris and emended description of the genus Nisaea Urios et al. 2008.</title>
        <authorList>
            <person name="Kwon K."/>
        </authorList>
    </citation>
    <scope>NUCLEOTIDE SEQUENCE</scope>
    <source>
        <strain evidence="2">MEBiC11861</strain>
    </source>
</reference>